<dbReference type="InterPro" id="IPR058998">
    <property type="entry name" value="YycE-like_N"/>
</dbReference>
<feature type="domain" description="YycE-like C-terminal" evidence="2">
    <location>
        <begin position="67"/>
        <end position="119"/>
    </location>
</feature>
<evidence type="ECO:0000259" key="2">
    <source>
        <dbReference type="Pfam" id="PF22659"/>
    </source>
</evidence>
<sequence>MIFRYARHTDDLEKIEKFYLEVVGLEKIGSFEKHNNYNGIFLGPKNANWHLEFTTSSDLPKRKFDQDDILVFYLNSEIELNKIRETIRKKNIKTEVSKNPYWLKNGLMISDPDGFNVIFSIKELYFNSNDYLTNLIIEKGIKNWSDLIEFTRKLEYGRNLNREDFSLVLKEKKGTCSSKHSFLKKVADLNNFQNVKLILGIYKMNHLNTPKIGNILLDNRLEYIPEAHCYLKLNNLRIDITNNNSDIEKLLPDIVEEIEIEPEQVNVFKVNYHKNYIKIWIKENLLNRDLDSIWQIREQCIKKLEE</sequence>
<dbReference type="Pfam" id="PF22659">
    <property type="entry name" value="YycE-like_C"/>
    <property type="match status" value="1"/>
</dbReference>
<name>A0A9X1XTD5_9FLAO</name>
<dbReference type="Pfam" id="PF22658">
    <property type="entry name" value="YycE-like_N"/>
    <property type="match status" value="1"/>
</dbReference>
<feature type="domain" description="YycE-like N-terminal" evidence="1">
    <location>
        <begin position="3"/>
        <end position="54"/>
    </location>
</feature>
<dbReference type="AlphaFoldDB" id="A0A9X1XTD5"/>
<keyword evidence="4" id="KW-1185">Reference proteome</keyword>
<dbReference type="CDD" id="cd06587">
    <property type="entry name" value="VOC"/>
    <property type="match status" value="1"/>
</dbReference>
<dbReference type="Proteomes" id="UP001139260">
    <property type="component" value="Unassembled WGS sequence"/>
</dbReference>
<evidence type="ECO:0000313" key="4">
    <source>
        <dbReference type="Proteomes" id="UP001139260"/>
    </source>
</evidence>
<proteinExistence type="predicted"/>
<dbReference type="RefSeq" id="WP_248429161.1">
    <property type="nucleotide sequence ID" value="NZ_JALNUB010000012.1"/>
</dbReference>
<dbReference type="SUPFAM" id="SSF54593">
    <property type="entry name" value="Glyoxalase/Bleomycin resistance protein/Dihydroxybiphenyl dioxygenase"/>
    <property type="match status" value="1"/>
</dbReference>
<accession>A0A9X1XTD5</accession>
<evidence type="ECO:0000313" key="3">
    <source>
        <dbReference type="EMBL" id="MCK8143135.1"/>
    </source>
</evidence>
<dbReference type="InterPro" id="IPR058997">
    <property type="entry name" value="YycE-like_C"/>
</dbReference>
<dbReference type="EMBL" id="JALNUB010000012">
    <property type="protein sequence ID" value="MCK8143135.1"/>
    <property type="molecule type" value="Genomic_DNA"/>
</dbReference>
<comment type="caution">
    <text evidence="3">The sequence shown here is derived from an EMBL/GenBank/DDBJ whole genome shotgun (WGS) entry which is preliminary data.</text>
</comment>
<dbReference type="InterPro" id="IPR029068">
    <property type="entry name" value="Glyas_Bleomycin-R_OHBP_Dase"/>
</dbReference>
<gene>
    <name evidence="3" type="ORF">MW871_14690</name>
</gene>
<organism evidence="3 4">
    <name type="scientific">Flavobacterium pygoscelis</name>
    <dbReference type="NCBI Taxonomy" id="2893176"/>
    <lineage>
        <taxon>Bacteria</taxon>
        <taxon>Pseudomonadati</taxon>
        <taxon>Bacteroidota</taxon>
        <taxon>Flavobacteriia</taxon>
        <taxon>Flavobacteriales</taxon>
        <taxon>Flavobacteriaceae</taxon>
        <taxon>Flavobacterium</taxon>
    </lineage>
</organism>
<reference evidence="3" key="1">
    <citation type="submission" date="2022-04" db="EMBL/GenBank/DDBJ databases">
        <title>Flavobacterium pygoscelis sp. nov. isolated from Chinstrap chick (Pygoscelis antarcticus).</title>
        <authorList>
            <person name="Irgang R."/>
            <person name="Poblete-Morales M."/>
            <person name="Avendano-Herrera R."/>
        </authorList>
    </citation>
    <scope>NUCLEOTIDE SEQUENCE</scope>
    <source>
        <strain evidence="3">I-SCBP12n</strain>
    </source>
</reference>
<protein>
    <submittedName>
        <fullName evidence="3">VOC family protein</fullName>
    </submittedName>
</protein>
<dbReference type="Gene3D" id="3.10.180.10">
    <property type="entry name" value="2,3-Dihydroxybiphenyl 1,2-Dioxygenase, domain 1"/>
    <property type="match status" value="1"/>
</dbReference>
<evidence type="ECO:0000259" key="1">
    <source>
        <dbReference type="Pfam" id="PF22658"/>
    </source>
</evidence>